<accession>A0A8J2NUD9</accession>
<reference evidence="1" key="1">
    <citation type="submission" date="2021-06" db="EMBL/GenBank/DDBJ databases">
        <authorList>
            <person name="Hodson N. C."/>
            <person name="Mongue J. A."/>
            <person name="Jaron S. K."/>
        </authorList>
    </citation>
    <scope>NUCLEOTIDE SEQUENCE</scope>
</reference>
<organism evidence="1 2">
    <name type="scientific">Allacma fusca</name>
    <dbReference type="NCBI Taxonomy" id="39272"/>
    <lineage>
        <taxon>Eukaryota</taxon>
        <taxon>Metazoa</taxon>
        <taxon>Ecdysozoa</taxon>
        <taxon>Arthropoda</taxon>
        <taxon>Hexapoda</taxon>
        <taxon>Collembola</taxon>
        <taxon>Symphypleona</taxon>
        <taxon>Sminthuridae</taxon>
        <taxon>Allacma</taxon>
    </lineage>
</organism>
<proteinExistence type="predicted"/>
<dbReference type="OrthoDB" id="7680611at2759"/>
<dbReference type="AlphaFoldDB" id="A0A8J2NUD9"/>
<dbReference type="PANTHER" id="PTHR46585:SF1">
    <property type="entry name" value="CHROMO DOMAIN-CONTAINING PROTEIN"/>
    <property type="match status" value="1"/>
</dbReference>
<keyword evidence="2" id="KW-1185">Reference proteome</keyword>
<sequence>MASKDVNKNNENVAWLRQYSNQLFKPEEKTDINVGDRVQISTQIIGAFYKGFEPLWSDEIFQISDIRWTHPVTFFLIDTTKKQEPIEGGFYRGELLKV</sequence>
<protein>
    <submittedName>
        <fullName evidence="1">Uncharacterized protein</fullName>
    </submittedName>
</protein>
<name>A0A8J2NUD9_9HEXA</name>
<dbReference type="EMBL" id="CAJVCH010025645">
    <property type="protein sequence ID" value="CAG7698778.1"/>
    <property type="molecule type" value="Genomic_DNA"/>
</dbReference>
<gene>
    <name evidence="1" type="ORF">AFUS01_LOCUS4130</name>
</gene>
<evidence type="ECO:0000313" key="1">
    <source>
        <dbReference type="EMBL" id="CAG7698778.1"/>
    </source>
</evidence>
<evidence type="ECO:0000313" key="2">
    <source>
        <dbReference type="Proteomes" id="UP000708208"/>
    </source>
</evidence>
<dbReference type="PANTHER" id="PTHR46585">
    <property type="entry name" value="INTEGRASE CORE DOMAIN CONTAINING PROTEIN"/>
    <property type="match status" value="1"/>
</dbReference>
<dbReference type="Proteomes" id="UP000708208">
    <property type="component" value="Unassembled WGS sequence"/>
</dbReference>
<comment type="caution">
    <text evidence="1">The sequence shown here is derived from an EMBL/GenBank/DDBJ whole genome shotgun (WGS) entry which is preliminary data.</text>
</comment>